<dbReference type="KEGG" id="scor:J3U87_08735"/>
<evidence type="ECO:0000256" key="1">
    <source>
        <dbReference type="ARBA" id="ARBA00022450"/>
    </source>
</evidence>
<dbReference type="GO" id="GO:0004312">
    <property type="term" value="F:fatty acid synthase activity"/>
    <property type="evidence" value="ECO:0007669"/>
    <property type="project" value="TreeGrafter"/>
</dbReference>
<gene>
    <name evidence="9" type="ORF">J3U87_08735</name>
</gene>
<dbReference type="Gene3D" id="3.90.180.10">
    <property type="entry name" value="Medium-chain alcohol dehydrogenases, catalytic domain"/>
    <property type="match status" value="1"/>
</dbReference>
<dbReference type="InterPro" id="IPR016039">
    <property type="entry name" value="Thiolase-like"/>
</dbReference>
<dbReference type="InterPro" id="IPR036291">
    <property type="entry name" value="NAD(P)-bd_dom_sf"/>
</dbReference>
<keyword evidence="10" id="KW-1185">Reference proteome</keyword>
<dbReference type="GO" id="GO:0005737">
    <property type="term" value="C:cytoplasm"/>
    <property type="evidence" value="ECO:0007669"/>
    <property type="project" value="TreeGrafter"/>
</dbReference>
<dbReference type="SUPFAM" id="SSF56801">
    <property type="entry name" value="Acetyl-CoA synthetase-like"/>
    <property type="match status" value="1"/>
</dbReference>
<evidence type="ECO:0000256" key="4">
    <source>
        <dbReference type="ARBA" id="ARBA00023268"/>
    </source>
</evidence>
<dbReference type="GO" id="GO:0006633">
    <property type="term" value="P:fatty acid biosynthetic process"/>
    <property type="evidence" value="ECO:0007669"/>
    <property type="project" value="InterPro"/>
</dbReference>
<reference evidence="9" key="1">
    <citation type="submission" date="2021-03" db="EMBL/GenBank/DDBJ databases">
        <title>Acanthopleuribacteraceae sp. M133.</title>
        <authorList>
            <person name="Wang G."/>
        </authorList>
    </citation>
    <scope>NUCLEOTIDE SEQUENCE</scope>
    <source>
        <strain evidence="9">M133</strain>
    </source>
</reference>
<dbReference type="InterPro" id="IPR014030">
    <property type="entry name" value="Ketoacyl_synth_N"/>
</dbReference>
<dbReference type="InterPro" id="IPR014031">
    <property type="entry name" value="Ketoacyl_synth_C"/>
</dbReference>
<dbReference type="Pfam" id="PF00501">
    <property type="entry name" value="AMP-binding"/>
    <property type="match status" value="1"/>
</dbReference>
<keyword evidence="1" id="KW-0596">Phosphopantetheine</keyword>
<name>A0A8A4U1C5_SULCO</name>
<dbReference type="GO" id="GO:0071770">
    <property type="term" value="P:DIM/DIP cell wall layer assembly"/>
    <property type="evidence" value="ECO:0007669"/>
    <property type="project" value="TreeGrafter"/>
</dbReference>
<dbReference type="InterPro" id="IPR020841">
    <property type="entry name" value="PKS_Beta-ketoAc_synthase_dom"/>
</dbReference>
<evidence type="ECO:0000256" key="3">
    <source>
        <dbReference type="ARBA" id="ARBA00022679"/>
    </source>
</evidence>
<evidence type="ECO:0000313" key="9">
    <source>
        <dbReference type="EMBL" id="QTD52545.1"/>
    </source>
</evidence>
<dbReference type="InterPro" id="IPR032821">
    <property type="entry name" value="PKS_assoc"/>
</dbReference>
<dbReference type="PROSITE" id="PS50075">
    <property type="entry name" value="CARRIER"/>
    <property type="match status" value="1"/>
</dbReference>
<sequence length="1413" mass="152580">MLYRLFEKTARDHAQKTALVYGATRISYESLLQQVRCFAANLISSRVNPEDCVVLMLPNCPSFVVAMFAGLARGATLLPLNRALKDEALAVYLTDAQPLQVICGQEDETRVRRLIVDNCPEADLCAVPDNTLFQGETEVDLPPDEGRALYLYTSGSEGYRKRVCRTRENLYYESMNFVTSARLTSADTVACLVPLYHSYGLGNGLLAAIGSGATLVLLAPVYEQARVVEVPFVARCRDVLELLEREQVRLLVAVAYQYDALAQVPDDGHSPRRLDKIRWAVSSGGRLPLAVFEAFLERFAVPVRQLYGSTETGSVSMNLTVGSEFRPELVGPGLDRVEILIRDEAGRDLPAGKVGMVYIASPVLPQGGYDAMPEATAAAFHDGVYRTGDMGLLDKQGNLRIMGRKQTFIETGGYKVDPKKVEDVLARHPDIKRAVVFGLNARHLGQVVKAVVEGPAELSQAEVLAYCSEHLASYECPRFVDIRDKLPRDALGKIVKEALVGGTSERETAASNFVLDPGRRGSPDQMVWRISQGREPGKGEVLVQVLAVGLSFLDAQKLSVPESAEKNGRTHDGPGSGCCGRILALGPDVGDRVAGDLAVGDEVVMLHPGCLAGQLCVPAALVAPKPSCLSVEQAAALPFPYMTAHHALTRVAQLKPEERLLIYAAPGGLGLAAVQVGHHLGATVFASADKQETRDHLDGLQGVEVVDSSNPDFKGELATEWGRQGLDVVLNSLSGAYIAKGLNLLRNGGRFVELGQADYRADNQLGLKPFLRGLSFSLVDLPGMVAYAPEQVGALLREVTALADAGVYRPRIDWDVPASEIRTAFNHLLTGTQIGNVVVDLRDRDLQLAPEHAEPAKQVTPLVTRLGFYHPDRRLEALRGTIRGEIGRILRRTTEELPLDESFRAMGLDSLSTIVLQNRLSELCDLNLSVVFIWEHPTIDQLSAAVLARLDFDDAAVPQKRMDRRRGPRRSKRDRRAKSQVSGFSLYAEPIAVVGIGCRLPGGVDSPESFWDLLLSGRDPIGPVPAERGPEAWKTRDGRPIQGGFLEGVADFDAGFFGIGESEALMMDPQQRLLLELSWEALEDAAIAPDSLRTGQTGVYLGMSFADYGQRALYGSHPDQLALYSSIGNLFSMAAGRISYHLGLHGPSLTLDTACSSALSALHHACIGLHADECDLALVGGVNLMLAPNPTLAMSSMEALAADSRCKVFDAAADGIVRSEAGAMLVLKPLNAAMRDGDRIYASIRGSACNHDGRSNGLTAPSGKAQKMVIRHALHHAGVRPEHIDYVEAHGTGTRLGDPIEIAALADVYREGRSAEHPLILGSVKSNIGHTEACAGAAGFIKTALALSKSVIPANLHFRQPNPMVPWNELPLRVADEARAWPVRGNRHGMAGVSAFGMAGTNVHVILEQIPPR</sequence>
<dbReference type="InterPro" id="IPR050091">
    <property type="entry name" value="PKS_NRPS_Biosynth_Enz"/>
</dbReference>
<dbReference type="Gene3D" id="3.40.50.12780">
    <property type="entry name" value="N-terminal domain of ligase-like"/>
    <property type="match status" value="1"/>
</dbReference>
<accession>A0A8A4U1C5</accession>
<protein>
    <submittedName>
        <fullName evidence="9">AMP-binding protein</fullName>
    </submittedName>
</protein>
<proteinExistence type="predicted"/>
<organism evidence="9 10">
    <name type="scientific">Sulfidibacter corallicola</name>
    <dbReference type="NCBI Taxonomy" id="2818388"/>
    <lineage>
        <taxon>Bacteria</taxon>
        <taxon>Pseudomonadati</taxon>
        <taxon>Acidobacteriota</taxon>
        <taxon>Holophagae</taxon>
        <taxon>Acanthopleuribacterales</taxon>
        <taxon>Acanthopleuribacteraceae</taxon>
        <taxon>Sulfidibacter</taxon>
    </lineage>
</organism>
<dbReference type="PANTHER" id="PTHR43775">
    <property type="entry name" value="FATTY ACID SYNTHASE"/>
    <property type="match status" value="1"/>
</dbReference>
<dbReference type="Proteomes" id="UP000663929">
    <property type="component" value="Chromosome"/>
</dbReference>
<dbReference type="Pfam" id="PF00550">
    <property type="entry name" value="PP-binding"/>
    <property type="match status" value="1"/>
</dbReference>
<dbReference type="FunFam" id="3.40.47.10:FF:000019">
    <property type="entry name" value="Polyketide synthase type I"/>
    <property type="match status" value="1"/>
</dbReference>
<dbReference type="InterPro" id="IPR036736">
    <property type="entry name" value="ACP-like_sf"/>
</dbReference>
<evidence type="ECO:0000259" key="8">
    <source>
        <dbReference type="PROSITE" id="PS52004"/>
    </source>
</evidence>
<dbReference type="EMBL" id="CP071793">
    <property type="protein sequence ID" value="QTD52545.1"/>
    <property type="molecule type" value="Genomic_DNA"/>
</dbReference>
<dbReference type="PROSITE" id="PS52004">
    <property type="entry name" value="KS3_2"/>
    <property type="match status" value="1"/>
</dbReference>
<dbReference type="InterPro" id="IPR020843">
    <property type="entry name" value="ER"/>
</dbReference>
<feature type="region of interest" description="Disordered" evidence="6">
    <location>
        <begin position="959"/>
        <end position="978"/>
    </location>
</feature>
<dbReference type="Pfam" id="PF16197">
    <property type="entry name" value="KAsynt_C_assoc"/>
    <property type="match status" value="1"/>
</dbReference>
<dbReference type="Pfam" id="PF13193">
    <property type="entry name" value="AMP-binding_C"/>
    <property type="match status" value="1"/>
</dbReference>
<dbReference type="Pfam" id="PF00109">
    <property type="entry name" value="ketoacyl-synt"/>
    <property type="match status" value="1"/>
</dbReference>
<evidence type="ECO:0000256" key="6">
    <source>
        <dbReference type="SAM" id="MobiDB-lite"/>
    </source>
</evidence>
<dbReference type="SUPFAM" id="SSF50129">
    <property type="entry name" value="GroES-like"/>
    <property type="match status" value="1"/>
</dbReference>
<dbReference type="SUPFAM" id="SSF51735">
    <property type="entry name" value="NAD(P)-binding Rossmann-fold domains"/>
    <property type="match status" value="1"/>
</dbReference>
<dbReference type="SMART" id="SM00829">
    <property type="entry name" value="PKS_ER"/>
    <property type="match status" value="1"/>
</dbReference>
<keyword evidence="4" id="KW-0511">Multifunctional enzyme</keyword>
<dbReference type="InterPro" id="IPR020806">
    <property type="entry name" value="PKS_PP-bd"/>
</dbReference>
<evidence type="ECO:0000256" key="2">
    <source>
        <dbReference type="ARBA" id="ARBA00022553"/>
    </source>
</evidence>
<dbReference type="GO" id="GO:0031177">
    <property type="term" value="F:phosphopantetheine binding"/>
    <property type="evidence" value="ECO:0007669"/>
    <property type="project" value="InterPro"/>
</dbReference>
<dbReference type="CDD" id="cd05195">
    <property type="entry name" value="enoyl_red"/>
    <property type="match status" value="1"/>
</dbReference>
<dbReference type="InterPro" id="IPR011032">
    <property type="entry name" value="GroES-like_sf"/>
</dbReference>
<dbReference type="InterPro" id="IPR000873">
    <property type="entry name" value="AMP-dep_synth/lig_dom"/>
</dbReference>
<dbReference type="Gene3D" id="1.10.1200.10">
    <property type="entry name" value="ACP-like"/>
    <property type="match status" value="1"/>
</dbReference>
<dbReference type="SUPFAM" id="SSF47336">
    <property type="entry name" value="ACP-like"/>
    <property type="match status" value="1"/>
</dbReference>
<keyword evidence="2" id="KW-0597">Phosphoprotein</keyword>
<dbReference type="PROSITE" id="PS00606">
    <property type="entry name" value="KS3_1"/>
    <property type="match status" value="1"/>
</dbReference>
<dbReference type="Pfam" id="PF02801">
    <property type="entry name" value="Ketoacyl-synt_C"/>
    <property type="match status" value="1"/>
</dbReference>
<feature type="domain" description="Ketosynthase family 3 (KS3)" evidence="8">
    <location>
        <begin position="988"/>
        <end position="1409"/>
    </location>
</feature>
<dbReference type="RefSeq" id="WP_237382651.1">
    <property type="nucleotide sequence ID" value="NZ_CP071793.1"/>
</dbReference>
<feature type="compositionally biased region" description="Basic residues" evidence="6">
    <location>
        <begin position="962"/>
        <end position="978"/>
    </location>
</feature>
<dbReference type="GO" id="GO:0005886">
    <property type="term" value="C:plasma membrane"/>
    <property type="evidence" value="ECO:0007669"/>
    <property type="project" value="TreeGrafter"/>
</dbReference>
<dbReference type="SMART" id="SM00825">
    <property type="entry name" value="PKS_KS"/>
    <property type="match status" value="1"/>
</dbReference>
<comment type="function">
    <text evidence="5">Involved in production of the polyketide antibiotic thailandamide.</text>
</comment>
<dbReference type="InterPro" id="IPR042099">
    <property type="entry name" value="ANL_N_sf"/>
</dbReference>
<dbReference type="SMART" id="SM00823">
    <property type="entry name" value="PKS_PP"/>
    <property type="match status" value="1"/>
</dbReference>
<dbReference type="Gene3D" id="3.40.47.10">
    <property type="match status" value="1"/>
</dbReference>
<dbReference type="GO" id="GO:0016491">
    <property type="term" value="F:oxidoreductase activity"/>
    <property type="evidence" value="ECO:0007669"/>
    <property type="project" value="InterPro"/>
</dbReference>
<keyword evidence="3" id="KW-0808">Transferase</keyword>
<dbReference type="InterPro" id="IPR045851">
    <property type="entry name" value="AMP-bd_C_sf"/>
</dbReference>
<dbReference type="GO" id="GO:0004315">
    <property type="term" value="F:3-oxoacyl-[acyl-carrier-protein] synthase activity"/>
    <property type="evidence" value="ECO:0007669"/>
    <property type="project" value="InterPro"/>
</dbReference>
<evidence type="ECO:0000259" key="7">
    <source>
        <dbReference type="PROSITE" id="PS50075"/>
    </source>
</evidence>
<dbReference type="InterPro" id="IPR025110">
    <property type="entry name" value="AMP-bd_C"/>
</dbReference>
<evidence type="ECO:0000313" key="10">
    <source>
        <dbReference type="Proteomes" id="UP000663929"/>
    </source>
</evidence>
<dbReference type="PANTHER" id="PTHR43775:SF37">
    <property type="entry name" value="SI:DKEY-61P9.11"/>
    <property type="match status" value="1"/>
</dbReference>
<dbReference type="Pfam" id="PF13602">
    <property type="entry name" value="ADH_zinc_N_2"/>
    <property type="match status" value="1"/>
</dbReference>
<dbReference type="InterPro" id="IPR018201">
    <property type="entry name" value="Ketoacyl_synth_AS"/>
</dbReference>
<dbReference type="Gene3D" id="3.30.300.30">
    <property type="match status" value="1"/>
</dbReference>
<dbReference type="Gene3D" id="3.40.50.720">
    <property type="entry name" value="NAD(P)-binding Rossmann-like Domain"/>
    <property type="match status" value="1"/>
</dbReference>
<feature type="domain" description="Carrier" evidence="7">
    <location>
        <begin position="873"/>
        <end position="950"/>
    </location>
</feature>
<evidence type="ECO:0000256" key="5">
    <source>
        <dbReference type="ARBA" id="ARBA00054155"/>
    </source>
</evidence>
<dbReference type="InterPro" id="IPR009081">
    <property type="entry name" value="PP-bd_ACP"/>
</dbReference>
<dbReference type="CDD" id="cd00833">
    <property type="entry name" value="PKS"/>
    <property type="match status" value="1"/>
</dbReference>
<dbReference type="SUPFAM" id="SSF53901">
    <property type="entry name" value="Thiolase-like"/>
    <property type="match status" value="1"/>
</dbReference>